<evidence type="ECO:0000256" key="5">
    <source>
        <dbReference type="ARBA" id="ARBA00022679"/>
    </source>
</evidence>
<keyword evidence="7" id="KW-0833">Ubl conjugation pathway</keyword>
<dbReference type="InterPro" id="IPR003613">
    <property type="entry name" value="Ubox_domain"/>
</dbReference>
<dbReference type="GO" id="GO:0061630">
    <property type="term" value="F:ubiquitin protein ligase activity"/>
    <property type="evidence" value="ECO:0007669"/>
    <property type="project" value="UniProtKB-EC"/>
</dbReference>
<dbReference type="GO" id="GO:0005737">
    <property type="term" value="C:cytoplasm"/>
    <property type="evidence" value="ECO:0000318"/>
    <property type="project" value="GO_Central"/>
</dbReference>
<dbReference type="AlphaFoldDB" id="A0A9R1XPG6"/>
<dbReference type="Gene3D" id="1.20.930.20">
    <property type="entry name" value="Adaptor protein Cbl, N-terminal domain"/>
    <property type="match status" value="1"/>
</dbReference>
<dbReference type="InterPro" id="IPR013083">
    <property type="entry name" value="Znf_RING/FYVE/PHD"/>
</dbReference>
<dbReference type="FunFam" id="1.20.930.20:FF:000002">
    <property type="entry name" value="RING-type E3 ubiquitin transferase"/>
    <property type="match status" value="1"/>
</dbReference>
<dbReference type="OrthoDB" id="7537227at2759"/>
<dbReference type="PANTHER" id="PTHR23315">
    <property type="entry name" value="U BOX DOMAIN-CONTAINING"/>
    <property type="match status" value="1"/>
</dbReference>
<gene>
    <name evidence="10" type="ORF">LSAT_V11C200052180</name>
</gene>
<dbReference type="CDD" id="cd16664">
    <property type="entry name" value="RING-Ubox_PUB"/>
    <property type="match status" value="1"/>
</dbReference>
<comment type="caution">
    <text evidence="10">The sequence shown here is derived from an EMBL/GenBank/DDBJ whole genome shotgun (WGS) entry which is preliminary data.</text>
</comment>
<evidence type="ECO:0000313" key="11">
    <source>
        <dbReference type="Proteomes" id="UP000235145"/>
    </source>
</evidence>
<feature type="repeat" description="ARM" evidence="8">
    <location>
        <begin position="391"/>
        <end position="433"/>
    </location>
</feature>
<protein>
    <recommendedName>
        <fullName evidence="4">RING-type E3 ubiquitin transferase</fullName>
        <ecNumber evidence="4">2.3.2.27</ecNumber>
    </recommendedName>
</protein>
<evidence type="ECO:0000256" key="2">
    <source>
        <dbReference type="ARBA" id="ARBA00003861"/>
    </source>
</evidence>
<organism evidence="10 11">
    <name type="scientific">Lactuca sativa</name>
    <name type="common">Garden lettuce</name>
    <dbReference type="NCBI Taxonomy" id="4236"/>
    <lineage>
        <taxon>Eukaryota</taxon>
        <taxon>Viridiplantae</taxon>
        <taxon>Streptophyta</taxon>
        <taxon>Embryophyta</taxon>
        <taxon>Tracheophyta</taxon>
        <taxon>Spermatophyta</taxon>
        <taxon>Magnoliopsida</taxon>
        <taxon>eudicotyledons</taxon>
        <taxon>Gunneridae</taxon>
        <taxon>Pentapetalae</taxon>
        <taxon>asterids</taxon>
        <taxon>campanulids</taxon>
        <taxon>Asterales</taxon>
        <taxon>Asteraceae</taxon>
        <taxon>Cichorioideae</taxon>
        <taxon>Cichorieae</taxon>
        <taxon>Lactucinae</taxon>
        <taxon>Lactuca</taxon>
    </lineage>
</organism>
<proteinExistence type="predicted"/>
<dbReference type="SMART" id="SM00504">
    <property type="entry name" value="Ubox"/>
    <property type="match status" value="1"/>
</dbReference>
<sequence>MEEEKELSKCNNCRIVRDVVEELIGIVEAAKSMGEFRGTQKKESQMLQRRLRQCLPLLEELRDLDAQIPEDCISCLHRLKRAFVLAKKLLKTCHAGSKIYLVLETDAMLSRFNSVYDKLNHAMDGFPYKEIGISEEVKEQVELMCMQLKRAKPRMDNQDMELTTDMMTVLSTDTDRISECEAIKRLANKLSLNTLEELRVETIVIRKLVKERRGQNAEGTEKIINLLDKFKRFAGIEQANVLDDPAPCNRTLQKCASITIPFEFLCPITLEMMRDPVIVATGQTYERASIQQWLDSDHQTCPKTGLHLTHTALAPNVALHNLILQWCETNNYQLPKKDPPPPPKITRADKVITLIQNLSSSQLQIQRKAVTKIRMISRESPESRVLIADNGGIPPLVQLLSYPDSKIQEHAVTALLNLSIDDKIKKQVSKENPIPAIIEILQNGTIGAKENSAAALFSLSMIDENKTLIGASNGIPPLINLLTEGTIRGKKDAATALFNLTLSHPNKVRAIEGGAIKPLLKMLENERLDMVGEALSVLLLLAAHPDGRKELGQLSFIETLVKFMRQGTPKNKECASAVLLKLCLNNSNLLLAALQYGVYEHVVDISQNGTKRGQKKAGAIFQLMNKGDRFLSRT</sequence>
<dbReference type="EMBL" id="NBSK02000002">
    <property type="protein sequence ID" value="KAJ0220836.1"/>
    <property type="molecule type" value="Genomic_DNA"/>
</dbReference>
<name>A0A9R1XPG6_LACSA</name>
<dbReference type="GO" id="GO:0007166">
    <property type="term" value="P:cell surface receptor signaling pathway"/>
    <property type="evidence" value="ECO:0007669"/>
    <property type="project" value="InterPro"/>
</dbReference>
<reference evidence="10 11" key="1">
    <citation type="journal article" date="2017" name="Nat. Commun.">
        <title>Genome assembly with in vitro proximity ligation data and whole-genome triplication in lettuce.</title>
        <authorList>
            <person name="Reyes-Chin-Wo S."/>
            <person name="Wang Z."/>
            <person name="Yang X."/>
            <person name="Kozik A."/>
            <person name="Arikit S."/>
            <person name="Song C."/>
            <person name="Xia L."/>
            <person name="Froenicke L."/>
            <person name="Lavelle D.O."/>
            <person name="Truco M.J."/>
            <person name="Xia R."/>
            <person name="Zhu S."/>
            <person name="Xu C."/>
            <person name="Xu H."/>
            <person name="Xu X."/>
            <person name="Cox K."/>
            <person name="Korf I."/>
            <person name="Meyers B.C."/>
            <person name="Michelmore R.W."/>
        </authorList>
    </citation>
    <scope>NUCLEOTIDE SEQUENCE [LARGE SCALE GENOMIC DNA]</scope>
    <source>
        <strain evidence="11">cv. Salinas</strain>
        <tissue evidence="10">Seedlings</tissue>
    </source>
</reference>
<dbReference type="EC" id="2.3.2.27" evidence="4"/>
<dbReference type="InterPro" id="IPR000225">
    <property type="entry name" value="Armadillo"/>
</dbReference>
<dbReference type="InterPro" id="IPR011989">
    <property type="entry name" value="ARM-like"/>
</dbReference>
<dbReference type="SMART" id="SM00185">
    <property type="entry name" value="ARM"/>
    <property type="match status" value="4"/>
</dbReference>
<dbReference type="Gene3D" id="3.30.40.10">
    <property type="entry name" value="Zinc/RING finger domain, C3HC4 (zinc finger)"/>
    <property type="match status" value="1"/>
</dbReference>
<dbReference type="Pfam" id="PF25368">
    <property type="entry name" value="PUB10_N"/>
    <property type="match status" value="1"/>
</dbReference>
<dbReference type="CDD" id="cd21037">
    <property type="entry name" value="MLKL_NTD"/>
    <property type="match status" value="1"/>
</dbReference>
<dbReference type="InterPro" id="IPR057623">
    <property type="entry name" value="PUB12-19-like_N"/>
</dbReference>
<feature type="repeat" description="ARM" evidence="8">
    <location>
        <begin position="473"/>
        <end position="515"/>
    </location>
</feature>
<dbReference type="PANTHER" id="PTHR23315:SF49">
    <property type="entry name" value="RING-TYPE E3 UBIQUITIN TRANSFERASE"/>
    <property type="match status" value="1"/>
</dbReference>
<accession>A0A9R1XPG6</accession>
<evidence type="ECO:0000313" key="10">
    <source>
        <dbReference type="EMBL" id="KAJ0220836.1"/>
    </source>
</evidence>
<dbReference type="FunFam" id="3.30.40.10:FF:000442">
    <property type="entry name" value="RING-type E3 ubiquitin transferase"/>
    <property type="match status" value="1"/>
</dbReference>
<comment type="pathway">
    <text evidence="3">Protein modification; protein ubiquitination.</text>
</comment>
<dbReference type="SUPFAM" id="SSF48371">
    <property type="entry name" value="ARM repeat"/>
    <property type="match status" value="1"/>
</dbReference>
<keyword evidence="5" id="KW-0808">Transferase</keyword>
<keyword evidence="6" id="KW-0677">Repeat</keyword>
<dbReference type="InterPro" id="IPR016024">
    <property type="entry name" value="ARM-type_fold"/>
</dbReference>
<dbReference type="PROSITE" id="PS50176">
    <property type="entry name" value="ARM_REPEAT"/>
    <property type="match status" value="2"/>
</dbReference>
<dbReference type="GO" id="GO:0016567">
    <property type="term" value="P:protein ubiquitination"/>
    <property type="evidence" value="ECO:0007669"/>
    <property type="project" value="InterPro"/>
</dbReference>
<dbReference type="Gramene" id="rna-gnl|WGS:NBSK|LSAT_2X3881_mrna">
    <property type="protein sequence ID" value="cds-PLY83114.1"/>
    <property type="gene ID" value="gene-LSAT_2X3881"/>
</dbReference>
<dbReference type="InterPro" id="IPR058678">
    <property type="entry name" value="ARM_PUB"/>
</dbReference>
<dbReference type="InterPro" id="IPR036537">
    <property type="entry name" value="Adaptor_Cbl_N_dom_sf"/>
</dbReference>
<dbReference type="InterPro" id="IPR059179">
    <property type="entry name" value="MLKL-like_MCAfunc"/>
</dbReference>
<evidence type="ECO:0000256" key="3">
    <source>
        <dbReference type="ARBA" id="ARBA00004906"/>
    </source>
</evidence>
<dbReference type="Proteomes" id="UP000235145">
    <property type="component" value="Unassembled WGS sequence"/>
</dbReference>
<evidence type="ECO:0000256" key="6">
    <source>
        <dbReference type="ARBA" id="ARBA00022737"/>
    </source>
</evidence>
<evidence type="ECO:0000256" key="7">
    <source>
        <dbReference type="ARBA" id="ARBA00022786"/>
    </source>
</evidence>
<dbReference type="Pfam" id="PF25598">
    <property type="entry name" value="ARM_PUB"/>
    <property type="match status" value="1"/>
</dbReference>
<comment type="function">
    <text evidence="2">Functions as an E3 ubiquitin ligase.</text>
</comment>
<dbReference type="Pfam" id="PF04564">
    <property type="entry name" value="U-box"/>
    <property type="match status" value="1"/>
</dbReference>
<dbReference type="InterPro" id="IPR045210">
    <property type="entry name" value="RING-Ubox_PUB"/>
</dbReference>
<dbReference type="PROSITE" id="PS51698">
    <property type="entry name" value="U_BOX"/>
    <property type="match status" value="1"/>
</dbReference>
<evidence type="ECO:0000259" key="9">
    <source>
        <dbReference type="PROSITE" id="PS51698"/>
    </source>
</evidence>
<dbReference type="Gene3D" id="1.25.10.10">
    <property type="entry name" value="Leucine-rich Repeat Variant"/>
    <property type="match status" value="1"/>
</dbReference>
<evidence type="ECO:0000256" key="4">
    <source>
        <dbReference type="ARBA" id="ARBA00012483"/>
    </source>
</evidence>
<dbReference type="GO" id="GO:0005634">
    <property type="term" value="C:nucleus"/>
    <property type="evidence" value="ECO:0000318"/>
    <property type="project" value="GO_Central"/>
</dbReference>
<keyword evidence="11" id="KW-1185">Reference proteome</keyword>
<evidence type="ECO:0000256" key="8">
    <source>
        <dbReference type="PROSITE-ProRule" id="PRU00259"/>
    </source>
</evidence>
<evidence type="ECO:0000256" key="1">
    <source>
        <dbReference type="ARBA" id="ARBA00000900"/>
    </source>
</evidence>
<dbReference type="FunFam" id="1.25.10.10:FF:000082">
    <property type="entry name" value="RING-type E3 ubiquitin transferase"/>
    <property type="match status" value="1"/>
</dbReference>
<comment type="catalytic activity">
    <reaction evidence="1">
        <text>S-ubiquitinyl-[E2 ubiquitin-conjugating enzyme]-L-cysteine + [acceptor protein]-L-lysine = [E2 ubiquitin-conjugating enzyme]-L-cysteine + N(6)-ubiquitinyl-[acceptor protein]-L-lysine.</text>
        <dbReference type="EC" id="2.3.2.27"/>
    </reaction>
</comment>
<feature type="domain" description="U-box" evidence="9">
    <location>
        <begin position="259"/>
        <end position="333"/>
    </location>
</feature>
<dbReference type="SUPFAM" id="SSF57850">
    <property type="entry name" value="RING/U-box"/>
    <property type="match status" value="1"/>
</dbReference>